<evidence type="ECO:0000256" key="2">
    <source>
        <dbReference type="ARBA" id="ARBA00007528"/>
    </source>
</evidence>
<dbReference type="PANTHER" id="PTHR31468:SF8">
    <property type="entry name" value="1,3-BETA-GLUCANOSYLTRANSFERASE GAS2"/>
    <property type="match status" value="1"/>
</dbReference>
<accession>A0AAN6RIE6</accession>
<proteinExistence type="inferred from homology"/>
<feature type="signal peptide" evidence="7">
    <location>
        <begin position="1"/>
        <end position="17"/>
    </location>
</feature>
<dbReference type="InterPro" id="IPR017972">
    <property type="entry name" value="Cyt_P450_CS"/>
</dbReference>
<sequence length="1418" mass="157479">MLSVLLASALVASSVNAIDTISVKGSKFFTEDGNQFFVKGIAYQLVPDDPLIDNKQCKFDSDLMKSIGTNSIRVYHVDPSADHDDCMKTFADAGIYIWLDLDTFDTQIEQTHPQWNETQRDRFAAVMDTFHKYENLAGFFVGNEVLTTENGSVAAPYVKAAARDMKAYRDSKKYRNIPIGYSAADIAQLRPMLQNYLACGSNASEALDFYSLNAYSWCGDSSFKQSGYVDLIKNVTDVNYNIPIFFSETGCIKPRPRDWADQEAIFGDEMIDNWSGSIVYEWIMEANEYGIVSYGPEVDPASPGAPPDGFPRSGKPTPLDEFTALGNKWKTLNPTGVKAADYKPTLTPPPCPAFTDNVWVVDAESSLPTLGQTYRAAQASASTTASGSNAKPTDQQAGESSAAPSDKGAAPAVSAQSFQTLGLGLVGVFVGFCIWIVSRVESVLQSIHRPLGAVKQQSMPEYLAQQIKKRKTRHFRPIFSQSRTPPMSEMAQSGLLALVDELLLSIIDQIDSRDALCNLASSCRRLQGLTEPYIWRSLLVTHGDRAKSIAAALDLRDARSDYVQELAVRYPDNDREGIQELNHFIVLMKKLRHLTIESPCPNNVEWNDAKEFDGWTKIDYATLLEASVYPRKGVEPTLTMLQSLTLHGHGPGERKFTFGRSAVVFLHPTIKRLTISCTNFDANITHDEITDKQRHSTPLKSLTLIECNVNVHFLDVVLSLPKALKELDIGERLHVFPGCLPSADPTTRTSQPVFLSALARQASSLEHLSHIAGATQYLPTKYPPLDASSPLLRNLTSLRTLTLGIESMLLTHIQRDDYPPSLTSLKVSDVSWANNAVGRVSEETIQHPNKVLRHCTQVVKGMTRPLPLSILFTNENSEQILSTIPTANIIDVLQSILDGPMRSPLYTLASLLQSSSSTLSLLSQKFSSGKPYIPPYMYGEEVPHEELFYHSTDFWRICGVNFRVMDDEVFVEEIRTMAFLASLAIGLVVVYVLLHVYLRTTQDPREPPVIETTLPFITPVIGLSNNAYIPEIASKYAHPISTIRLPGQRIYIVTSPPLISAIQRQYRIFSFQAVEDGIGRNILSISAKAQSLIERAADDWRGTTGNVPSPGHVQFAAMAPGRRLDGMNRKAQVAMGKRFQRYFREEKDSLTGLGKSIFEYYSERGFPSDDIAQLVGGTGIAVLGNTLPTAFWWVLRLYSDPKVFEACRGEVLAQVARSTDEEGNEVRTLDITALKTACPLLNSAFKEVLRHEGIGSNVRGISEDHLLDGKYLLRKGGLIFFPLASQHFDHERWGADAEEYCFDRFADKTRPRVGNNAFRTFGGGTTLCPGRHFVTTELLAFAAMLLLRFEVRPKSGNWVIPTTINAEVTTTMPAPDFDVEVEIRKRDDDRGVKWVWQLSDSDHVVMGADQDEHGHEKA</sequence>
<comment type="caution">
    <text evidence="9">The sequence shown here is derived from an EMBL/GenBank/DDBJ whole genome shotgun (WGS) entry which is preliminary data.</text>
</comment>
<dbReference type="InterPro" id="IPR001128">
    <property type="entry name" value="Cyt_P450"/>
</dbReference>
<dbReference type="GO" id="GO:0031505">
    <property type="term" value="P:fungal-type cell wall organization"/>
    <property type="evidence" value="ECO:0007669"/>
    <property type="project" value="TreeGrafter"/>
</dbReference>
<protein>
    <recommendedName>
        <fullName evidence="7">1,3-beta-glucanosyltransferase</fullName>
        <ecNumber evidence="7">2.4.1.-</ecNumber>
    </recommendedName>
</protein>
<dbReference type="SUPFAM" id="SSF48264">
    <property type="entry name" value="Cytochrome P450"/>
    <property type="match status" value="1"/>
</dbReference>
<evidence type="ECO:0000256" key="5">
    <source>
        <dbReference type="ARBA" id="ARBA00023004"/>
    </source>
</evidence>
<keyword evidence="6" id="KW-0325">Glycoprotein</keyword>
<keyword evidence="10" id="KW-1185">Reference proteome</keyword>
<keyword evidence="7" id="KW-0336">GPI-anchor</keyword>
<dbReference type="Gene3D" id="1.10.630.10">
    <property type="entry name" value="Cytochrome P450"/>
    <property type="match status" value="1"/>
</dbReference>
<dbReference type="GO" id="GO:0098552">
    <property type="term" value="C:side of membrane"/>
    <property type="evidence" value="ECO:0007669"/>
    <property type="project" value="UniProtKB-KW"/>
</dbReference>
<evidence type="ECO:0000256" key="8">
    <source>
        <dbReference type="SAM" id="MobiDB-lite"/>
    </source>
</evidence>
<keyword evidence="7" id="KW-0472">Membrane</keyword>
<evidence type="ECO:0000256" key="1">
    <source>
        <dbReference type="ARBA" id="ARBA00004609"/>
    </source>
</evidence>
<evidence type="ECO:0000313" key="10">
    <source>
        <dbReference type="Proteomes" id="UP001280581"/>
    </source>
</evidence>
<dbReference type="Gene3D" id="3.20.20.80">
    <property type="entry name" value="Glycosidases"/>
    <property type="match status" value="1"/>
</dbReference>
<keyword evidence="7" id="KW-0449">Lipoprotein</keyword>
<evidence type="ECO:0000256" key="3">
    <source>
        <dbReference type="ARBA" id="ARBA00022723"/>
    </source>
</evidence>
<feature type="compositionally biased region" description="Polar residues" evidence="8">
    <location>
        <begin position="391"/>
        <end position="403"/>
    </location>
</feature>
<feature type="compositionally biased region" description="Low complexity" evidence="8">
    <location>
        <begin position="381"/>
        <end position="390"/>
    </location>
</feature>
<dbReference type="Pfam" id="PF03198">
    <property type="entry name" value="Glyco_hydro_72"/>
    <property type="match status" value="1"/>
</dbReference>
<comment type="function">
    <text evidence="7">Splits internally a 1,3-beta-glucan molecule and transfers the newly generated reducing end (the donor) to the non-reducing end of another 1,3-beta-glucan molecule (the acceptor) forming a 1,3-beta linkage, resulting in the elongation of 1,3-beta-glucan chains in the cell wall.</text>
</comment>
<reference evidence="9 10" key="1">
    <citation type="submission" date="2021-02" db="EMBL/GenBank/DDBJ databases">
        <title>Genome assembly of Pseudopithomyces chartarum.</title>
        <authorList>
            <person name="Jauregui R."/>
            <person name="Singh J."/>
            <person name="Voisey C."/>
        </authorList>
    </citation>
    <scope>NUCLEOTIDE SEQUENCE [LARGE SCALE GENOMIC DNA]</scope>
    <source>
        <strain evidence="9 10">AGR01</strain>
    </source>
</reference>
<keyword evidence="5" id="KW-0408">Iron</keyword>
<dbReference type="GO" id="GO:0071970">
    <property type="term" value="P:fungal-type cell wall (1-&gt;3)-beta-D-glucan biosynthetic process"/>
    <property type="evidence" value="ECO:0007669"/>
    <property type="project" value="TreeGrafter"/>
</dbReference>
<dbReference type="EMBL" id="WVTA01000003">
    <property type="protein sequence ID" value="KAK3214430.1"/>
    <property type="molecule type" value="Genomic_DNA"/>
</dbReference>
<name>A0AAN6RIE6_9PLEO</name>
<dbReference type="InterPro" id="IPR036396">
    <property type="entry name" value="Cyt_P450_sf"/>
</dbReference>
<organism evidence="9 10">
    <name type="scientific">Pseudopithomyces chartarum</name>
    <dbReference type="NCBI Taxonomy" id="1892770"/>
    <lineage>
        <taxon>Eukaryota</taxon>
        <taxon>Fungi</taxon>
        <taxon>Dikarya</taxon>
        <taxon>Ascomycota</taxon>
        <taxon>Pezizomycotina</taxon>
        <taxon>Dothideomycetes</taxon>
        <taxon>Pleosporomycetidae</taxon>
        <taxon>Pleosporales</taxon>
        <taxon>Massarineae</taxon>
        <taxon>Didymosphaeriaceae</taxon>
        <taxon>Pseudopithomyces</taxon>
    </lineage>
</organism>
<evidence type="ECO:0000256" key="7">
    <source>
        <dbReference type="RuleBase" id="RU361209"/>
    </source>
</evidence>
<dbReference type="GO" id="GO:0016705">
    <property type="term" value="F:oxidoreductase activity, acting on paired donors, with incorporation or reduction of molecular oxygen"/>
    <property type="evidence" value="ECO:0007669"/>
    <property type="project" value="InterPro"/>
</dbReference>
<dbReference type="GO" id="GO:0005506">
    <property type="term" value="F:iron ion binding"/>
    <property type="evidence" value="ECO:0007669"/>
    <property type="project" value="InterPro"/>
</dbReference>
<feature type="region of interest" description="Disordered" evidence="8">
    <location>
        <begin position="381"/>
        <end position="409"/>
    </location>
</feature>
<dbReference type="EC" id="2.4.1.-" evidence="7"/>
<keyword evidence="3" id="KW-0479">Metal-binding</keyword>
<feature type="chain" id="PRO_5042664281" description="1,3-beta-glucanosyltransferase" evidence="7">
    <location>
        <begin position="18"/>
        <end position="1418"/>
    </location>
</feature>
<dbReference type="GO" id="GO:0020037">
    <property type="term" value="F:heme binding"/>
    <property type="evidence" value="ECO:0007669"/>
    <property type="project" value="InterPro"/>
</dbReference>
<comment type="similarity">
    <text evidence="2 7">Belongs to the glycosyl hydrolase 72 family.</text>
</comment>
<dbReference type="SUPFAM" id="SSF51445">
    <property type="entry name" value="(Trans)glycosidases"/>
    <property type="match status" value="1"/>
</dbReference>
<evidence type="ECO:0000256" key="4">
    <source>
        <dbReference type="ARBA" id="ARBA00022729"/>
    </source>
</evidence>
<dbReference type="Pfam" id="PF00067">
    <property type="entry name" value="p450"/>
    <property type="match status" value="1"/>
</dbReference>
<dbReference type="InterPro" id="IPR017853">
    <property type="entry name" value="GH"/>
</dbReference>
<dbReference type="PANTHER" id="PTHR31468">
    <property type="entry name" value="1,3-BETA-GLUCANOSYLTRANSFERASE GAS1"/>
    <property type="match status" value="1"/>
</dbReference>
<evidence type="ECO:0000313" key="9">
    <source>
        <dbReference type="EMBL" id="KAK3214430.1"/>
    </source>
</evidence>
<comment type="subcellular location">
    <subcellularLocation>
        <location evidence="1 7">Cell membrane</location>
        <topology evidence="1 7">Lipid-anchor</topology>
        <topology evidence="1 7">GPI-anchor</topology>
    </subcellularLocation>
</comment>
<dbReference type="PROSITE" id="PS00086">
    <property type="entry name" value="CYTOCHROME_P450"/>
    <property type="match status" value="1"/>
</dbReference>
<dbReference type="GO" id="GO:0004497">
    <property type="term" value="F:monooxygenase activity"/>
    <property type="evidence" value="ECO:0007669"/>
    <property type="project" value="InterPro"/>
</dbReference>
<keyword evidence="7" id="KW-0808">Transferase</keyword>
<dbReference type="Proteomes" id="UP001280581">
    <property type="component" value="Unassembled WGS sequence"/>
</dbReference>
<dbReference type="InterPro" id="IPR004886">
    <property type="entry name" value="Glucanosyltransferase"/>
</dbReference>
<evidence type="ECO:0000256" key="6">
    <source>
        <dbReference type="ARBA" id="ARBA00023180"/>
    </source>
</evidence>
<dbReference type="GO" id="GO:0005886">
    <property type="term" value="C:plasma membrane"/>
    <property type="evidence" value="ECO:0007669"/>
    <property type="project" value="UniProtKB-SubCell"/>
</dbReference>
<dbReference type="GO" id="GO:0042124">
    <property type="term" value="F:1,3-beta-glucanosyltransferase activity"/>
    <property type="evidence" value="ECO:0007669"/>
    <property type="project" value="TreeGrafter"/>
</dbReference>
<gene>
    <name evidence="9" type="ORF">GRF29_19g163597</name>
</gene>
<keyword evidence="4 7" id="KW-0732">Signal</keyword>